<proteinExistence type="predicted"/>
<dbReference type="EMBL" id="HBGW01082006">
    <property type="protein sequence ID" value="CAD9634218.1"/>
    <property type="molecule type" value="Transcribed_RNA"/>
</dbReference>
<gene>
    <name evidence="2" type="ORF">BRAN1462_LOCUS52040</name>
</gene>
<sequence>MARLAAVLLAVALWARAWAAPAALRGLAAQGANASFPAKNLTSGASVGVEAALSMSCCGLCPHHAWCSPHSGNCYRSQDRAYYTPCIAGGQAQDCCDGCDGYPGAEYCSPASSSCYANPDKPYYKRCHPKLAQPAQDCCNGCDGYPGAEYCSPASSSCYANPDKPYYKRCYPGR</sequence>
<evidence type="ECO:0000256" key="1">
    <source>
        <dbReference type="SAM" id="SignalP"/>
    </source>
</evidence>
<name>A0A7S2Q6I4_9DINO</name>
<protein>
    <submittedName>
        <fullName evidence="2">Uncharacterized protein</fullName>
    </submittedName>
</protein>
<keyword evidence="1" id="KW-0732">Signal</keyword>
<feature type="chain" id="PRO_5030750363" evidence="1">
    <location>
        <begin position="20"/>
        <end position="174"/>
    </location>
</feature>
<feature type="signal peptide" evidence="1">
    <location>
        <begin position="1"/>
        <end position="19"/>
    </location>
</feature>
<evidence type="ECO:0000313" key="2">
    <source>
        <dbReference type="EMBL" id="CAD9634218.1"/>
    </source>
</evidence>
<reference evidence="2" key="1">
    <citation type="submission" date="2021-01" db="EMBL/GenBank/DDBJ databases">
        <authorList>
            <person name="Corre E."/>
            <person name="Pelletier E."/>
            <person name="Niang G."/>
            <person name="Scheremetjew M."/>
            <person name="Finn R."/>
            <person name="Kale V."/>
            <person name="Holt S."/>
            <person name="Cochrane G."/>
            <person name="Meng A."/>
            <person name="Brown T."/>
            <person name="Cohen L."/>
        </authorList>
    </citation>
    <scope>NUCLEOTIDE SEQUENCE</scope>
    <source>
        <strain evidence="2">RCC3387</strain>
    </source>
</reference>
<accession>A0A7S2Q6I4</accession>
<organism evidence="2">
    <name type="scientific">Zooxanthella nutricula</name>
    <dbReference type="NCBI Taxonomy" id="1333877"/>
    <lineage>
        <taxon>Eukaryota</taxon>
        <taxon>Sar</taxon>
        <taxon>Alveolata</taxon>
        <taxon>Dinophyceae</taxon>
        <taxon>Peridiniales</taxon>
        <taxon>Peridiniales incertae sedis</taxon>
        <taxon>Zooxanthella</taxon>
    </lineage>
</organism>
<dbReference type="AlphaFoldDB" id="A0A7S2Q6I4"/>